<gene>
    <name evidence="1" type="ORF">LTRI10_LOCUS52793</name>
</gene>
<dbReference type="EMBL" id="OZ034822">
    <property type="protein sequence ID" value="CAL1413571.1"/>
    <property type="molecule type" value="Genomic_DNA"/>
</dbReference>
<sequence length="82" mass="8933">MDYTTEKLNSIKTILQPIYTLRLIHFSLNNHPLNDRIRDTSGNGTGKQAFVLENASVSLKPKVPASGVEQAKAKPSINGVGK</sequence>
<protein>
    <submittedName>
        <fullName evidence="1">Uncharacterized protein</fullName>
    </submittedName>
</protein>
<organism evidence="1 2">
    <name type="scientific">Linum trigynum</name>
    <dbReference type="NCBI Taxonomy" id="586398"/>
    <lineage>
        <taxon>Eukaryota</taxon>
        <taxon>Viridiplantae</taxon>
        <taxon>Streptophyta</taxon>
        <taxon>Embryophyta</taxon>
        <taxon>Tracheophyta</taxon>
        <taxon>Spermatophyta</taxon>
        <taxon>Magnoliopsida</taxon>
        <taxon>eudicotyledons</taxon>
        <taxon>Gunneridae</taxon>
        <taxon>Pentapetalae</taxon>
        <taxon>rosids</taxon>
        <taxon>fabids</taxon>
        <taxon>Malpighiales</taxon>
        <taxon>Linaceae</taxon>
        <taxon>Linum</taxon>
    </lineage>
</organism>
<name>A0AAV2GRZ6_9ROSI</name>
<evidence type="ECO:0000313" key="1">
    <source>
        <dbReference type="EMBL" id="CAL1413571.1"/>
    </source>
</evidence>
<accession>A0AAV2GRZ6</accession>
<dbReference type="AlphaFoldDB" id="A0AAV2GRZ6"/>
<keyword evidence="2" id="KW-1185">Reference proteome</keyword>
<dbReference type="Proteomes" id="UP001497516">
    <property type="component" value="Chromosome 9"/>
</dbReference>
<proteinExistence type="predicted"/>
<evidence type="ECO:0000313" key="2">
    <source>
        <dbReference type="Proteomes" id="UP001497516"/>
    </source>
</evidence>
<reference evidence="1 2" key="1">
    <citation type="submission" date="2024-04" db="EMBL/GenBank/DDBJ databases">
        <authorList>
            <person name="Fracassetti M."/>
        </authorList>
    </citation>
    <scope>NUCLEOTIDE SEQUENCE [LARGE SCALE GENOMIC DNA]</scope>
</reference>